<dbReference type="SUPFAM" id="SSF47266">
    <property type="entry name" value="4-helical cytokines"/>
    <property type="match status" value="1"/>
</dbReference>
<name>A0AAV6H0D5_9TELE</name>
<keyword evidence="7" id="KW-0732">Signal</keyword>
<dbReference type="Proteomes" id="UP000823561">
    <property type="component" value="Chromosome 6"/>
</dbReference>
<dbReference type="Gene3D" id="1.20.1250.10">
    <property type="match status" value="1"/>
</dbReference>
<dbReference type="GO" id="GO:0060396">
    <property type="term" value="P:growth hormone receptor signaling pathway"/>
    <property type="evidence" value="ECO:0007669"/>
    <property type="project" value="TreeGrafter"/>
</dbReference>
<dbReference type="AlphaFoldDB" id="A0AAV6H0D5"/>
<comment type="subcellular location">
    <subcellularLocation>
        <location evidence="1 6">Secreted</location>
    </subcellularLocation>
</comment>
<keyword evidence="3" id="KW-0964">Secreted</keyword>
<dbReference type="InterPro" id="IPR001400">
    <property type="entry name" value="Somatotropin/Prolactin"/>
</dbReference>
<keyword evidence="9" id="KW-1185">Reference proteome</keyword>
<feature type="chain" id="PRO_5043753307" description="Growth hormone" evidence="7">
    <location>
        <begin position="23"/>
        <end position="207"/>
    </location>
</feature>
<feature type="signal peptide" evidence="7">
    <location>
        <begin position="1"/>
        <end position="22"/>
    </location>
</feature>
<dbReference type="GO" id="GO:0005131">
    <property type="term" value="F:growth hormone receptor binding"/>
    <property type="evidence" value="ECO:0007669"/>
    <property type="project" value="TreeGrafter"/>
</dbReference>
<sequence>MTKGSLLLLLLLLSMTGNGAVAINSQHLFNNAVIRVQVLHQLAARMINDFEESLFPEDRKALSRIFPLSHCISDNIPAPSDKDETQRSSVLRLLRTSLRLIETWEYPSQAFSGAFFNSLGPNAISEKLNDLKMGVSLLIGAYLNGQPDMQGNDSLPLPFEDFYLTLDDNDLSKSYRLMACFRKDMHRVETFITMARCRRSPDTNCTL</sequence>
<dbReference type="GO" id="GO:0045927">
    <property type="term" value="P:positive regulation of growth"/>
    <property type="evidence" value="ECO:0007669"/>
    <property type="project" value="TreeGrafter"/>
</dbReference>
<evidence type="ECO:0000313" key="8">
    <source>
        <dbReference type="EMBL" id="KAG5279587.1"/>
    </source>
</evidence>
<evidence type="ECO:0000256" key="5">
    <source>
        <dbReference type="ARBA" id="ARBA00023157"/>
    </source>
</evidence>
<proteinExistence type="inferred from homology"/>
<keyword evidence="5" id="KW-1015">Disulfide bond</keyword>
<evidence type="ECO:0000256" key="4">
    <source>
        <dbReference type="ARBA" id="ARBA00022702"/>
    </source>
</evidence>
<evidence type="ECO:0000256" key="3">
    <source>
        <dbReference type="ARBA" id="ARBA00022525"/>
    </source>
</evidence>
<keyword evidence="4 6" id="KW-0372">Hormone</keyword>
<dbReference type="PANTHER" id="PTHR11417:SF2">
    <property type="entry name" value="SOMATOTROPIN"/>
    <property type="match status" value="1"/>
</dbReference>
<accession>A0AAV6H0D5</accession>
<comment type="similarity">
    <text evidence="2 6">Belongs to the somatotropin/prolactin family.</text>
</comment>
<gene>
    <name evidence="8" type="ORF">AALO_G00079400</name>
</gene>
<evidence type="ECO:0000256" key="1">
    <source>
        <dbReference type="ARBA" id="ARBA00004613"/>
    </source>
</evidence>
<dbReference type="InterPro" id="IPR018116">
    <property type="entry name" value="Somatotropin_CS"/>
</dbReference>
<dbReference type="PANTHER" id="PTHR11417">
    <property type="entry name" value="SOMATOTROPIN,PROLACTIN"/>
    <property type="match status" value="1"/>
</dbReference>
<protein>
    <recommendedName>
        <fullName evidence="10">Growth hormone</fullName>
    </recommendedName>
</protein>
<dbReference type="Pfam" id="PF00103">
    <property type="entry name" value="Hormone_1"/>
    <property type="match status" value="1"/>
</dbReference>
<dbReference type="GO" id="GO:0048513">
    <property type="term" value="P:animal organ development"/>
    <property type="evidence" value="ECO:0007669"/>
    <property type="project" value="TreeGrafter"/>
</dbReference>
<dbReference type="PROSITE" id="PS00338">
    <property type="entry name" value="SOMATOTROPIN_2"/>
    <property type="match status" value="1"/>
</dbReference>
<dbReference type="InterPro" id="IPR009079">
    <property type="entry name" value="4_helix_cytokine-like_core"/>
</dbReference>
<dbReference type="GO" id="GO:0046427">
    <property type="term" value="P:positive regulation of receptor signaling pathway via JAK-STAT"/>
    <property type="evidence" value="ECO:0007669"/>
    <property type="project" value="TreeGrafter"/>
</dbReference>
<dbReference type="GO" id="GO:0005615">
    <property type="term" value="C:extracellular space"/>
    <property type="evidence" value="ECO:0007669"/>
    <property type="project" value="TreeGrafter"/>
</dbReference>
<evidence type="ECO:0000256" key="6">
    <source>
        <dbReference type="RuleBase" id="RU003618"/>
    </source>
</evidence>
<dbReference type="EMBL" id="JADWDJ010000006">
    <property type="protein sequence ID" value="KAG5279587.1"/>
    <property type="molecule type" value="Genomic_DNA"/>
</dbReference>
<evidence type="ECO:0000256" key="7">
    <source>
        <dbReference type="SAM" id="SignalP"/>
    </source>
</evidence>
<evidence type="ECO:0000256" key="2">
    <source>
        <dbReference type="ARBA" id="ARBA00008474"/>
    </source>
</evidence>
<dbReference type="GO" id="GO:0031667">
    <property type="term" value="P:response to nutrient levels"/>
    <property type="evidence" value="ECO:0007669"/>
    <property type="project" value="TreeGrafter"/>
</dbReference>
<evidence type="ECO:0000313" key="9">
    <source>
        <dbReference type="Proteomes" id="UP000823561"/>
    </source>
</evidence>
<evidence type="ECO:0008006" key="10">
    <source>
        <dbReference type="Google" id="ProtNLM"/>
    </source>
</evidence>
<organism evidence="8 9">
    <name type="scientific">Alosa alosa</name>
    <name type="common">allis shad</name>
    <dbReference type="NCBI Taxonomy" id="278164"/>
    <lineage>
        <taxon>Eukaryota</taxon>
        <taxon>Metazoa</taxon>
        <taxon>Chordata</taxon>
        <taxon>Craniata</taxon>
        <taxon>Vertebrata</taxon>
        <taxon>Euteleostomi</taxon>
        <taxon>Actinopterygii</taxon>
        <taxon>Neopterygii</taxon>
        <taxon>Teleostei</taxon>
        <taxon>Clupei</taxon>
        <taxon>Clupeiformes</taxon>
        <taxon>Clupeoidei</taxon>
        <taxon>Clupeidae</taxon>
        <taxon>Alosa</taxon>
    </lineage>
</organism>
<dbReference type="PROSITE" id="PS00266">
    <property type="entry name" value="SOMATOTROPIN_1"/>
    <property type="match status" value="1"/>
</dbReference>
<comment type="caution">
    <text evidence="8">The sequence shown here is derived from an EMBL/GenBank/DDBJ whole genome shotgun (WGS) entry which is preliminary data.</text>
</comment>
<reference evidence="8" key="1">
    <citation type="submission" date="2020-10" db="EMBL/GenBank/DDBJ databases">
        <title>Chromosome-scale genome assembly of the Allis shad, Alosa alosa.</title>
        <authorList>
            <person name="Margot Z."/>
            <person name="Christophe K."/>
            <person name="Cabau C."/>
            <person name="Louis A."/>
            <person name="Berthelot C."/>
            <person name="Parey E."/>
            <person name="Roest Crollius H."/>
            <person name="Montfort J."/>
            <person name="Robinson-Rechavi M."/>
            <person name="Bucao C."/>
            <person name="Bouchez O."/>
            <person name="Gislard M."/>
            <person name="Lluch J."/>
            <person name="Milhes M."/>
            <person name="Lampietro C."/>
            <person name="Lopez Roques C."/>
            <person name="Donnadieu C."/>
            <person name="Braasch I."/>
            <person name="Desvignes T."/>
            <person name="Postlethwait J."/>
            <person name="Bobe J."/>
            <person name="Guiguen Y."/>
        </authorList>
    </citation>
    <scope>NUCLEOTIDE SEQUENCE</scope>
    <source>
        <strain evidence="8">M-15738</strain>
        <tissue evidence="8">Blood</tissue>
    </source>
</reference>
<dbReference type="PRINTS" id="PR00836">
    <property type="entry name" value="SOMATOTROPIN"/>
</dbReference>
<dbReference type="GO" id="GO:0070186">
    <property type="term" value="F:growth hormone activity"/>
    <property type="evidence" value="ECO:0007669"/>
    <property type="project" value="TreeGrafter"/>
</dbReference>